<evidence type="ECO:0000313" key="1">
    <source>
        <dbReference type="EMBL" id="KJE21870.1"/>
    </source>
</evidence>
<organism evidence="1 2">
    <name type="scientific">Frankia torreyi</name>
    <dbReference type="NCBI Taxonomy" id="1856"/>
    <lineage>
        <taxon>Bacteria</taxon>
        <taxon>Bacillati</taxon>
        <taxon>Actinomycetota</taxon>
        <taxon>Actinomycetes</taxon>
        <taxon>Frankiales</taxon>
        <taxon>Frankiaceae</taxon>
        <taxon>Frankia</taxon>
    </lineage>
</organism>
<accession>A0A0D8BCT2</accession>
<protein>
    <submittedName>
        <fullName evidence="1">Uncharacterized protein</fullName>
    </submittedName>
</protein>
<keyword evidence="2" id="KW-1185">Reference proteome</keyword>
<dbReference type="PATRIC" id="fig|1502723.3.peg.3237"/>
<gene>
    <name evidence="1" type="ORF">FF36_03773</name>
</gene>
<dbReference type="EMBL" id="JYFN01000030">
    <property type="protein sequence ID" value="KJE21870.1"/>
    <property type="molecule type" value="Genomic_DNA"/>
</dbReference>
<reference evidence="2" key="1">
    <citation type="submission" date="2015-02" db="EMBL/GenBank/DDBJ databases">
        <title>Draft Genome of Frankia sp. CpI1-S.</title>
        <authorList>
            <person name="Oshone R.T."/>
            <person name="Ngom M."/>
            <person name="Ghodhbane-Gtari F."/>
            <person name="Gtari M."/>
            <person name="Morris K."/>
            <person name="Thomas K."/>
            <person name="Sen A."/>
            <person name="Tisa L.S."/>
        </authorList>
    </citation>
    <scope>NUCLEOTIDE SEQUENCE [LARGE SCALE GENOMIC DNA]</scope>
    <source>
        <strain evidence="2">CpI1-S</strain>
    </source>
</reference>
<dbReference type="OrthoDB" id="3206521at2"/>
<proteinExistence type="predicted"/>
<evidence type="ECO:0000313" key="2">
    <source>
        <dbReference type="Proteomes" id="UP000032545"/>
    </source>
</evidence>
<comment type="caution">
    <text evidence="1">The sequence shown here is derived from an EMBL/GenBank/DDBJ whole genome shotgun (WGS) entry which is preliminary data.</text>
</comment>
<reference evidence="1 2" key="2">
    <citation type="journal article" date="2016" name="Genome Announc.">
        <title>Permanent Draft Genome Sequences for Two Variants of Frankia sp. Strain CpI1, the First Frankia Strain Isolated from Root Nodules of Comptonia peregrina.</title>
        <authorList>
            <person name="Oshone R."/>
            <person name="Hurst S.G.IV."/>
            <person name="Abebe-Akele F."/>
            <person name="Simpson S."/>
            <person name="Morris K."/>
            <person name="Thomas W.K."/>
            <person name="Tisa L.S."/>
        </authorList>
    </citation>
    <scope>NUCLEOTIDE SEQUENCE [LARGE SCALE GENOMIC DNA]</scope>
    <source>
        <strain evidence="2">CpI1-S</strain>
    </source>
</reference>
<dbReference type="AlphaFoldDB" id="A0A0D8BCT2"/>
<name>A0A0D8BCT2_9ACTN</name>
<dbReference type="RefSeq" id="WP_044886348.1">
    <property type="nucleotide sequence ID" value="NZ_JYFN01000030.1"/>
</dbReference>
<sequence>MTFDPDVLLAWLADRQGGSLASLYRTIAWYAGDRVDPTDLTRARRLVLTMNELGVLAVDWRQRQWEAQPSGLATLPGRESVALFTGVVREAQLEAAMGAGVRVVVHRNDSRGQLPMPSTWWLVYEDDQRLSAAAARGGLPLEPDAAVRRSATLRAVEPGRPAEPPGRQGPPMARWNRRTMTFQAADRRHLGDGLYQRETYGTAKEYLLCRGDRWFWTTPAEGRYLVGGETSQPLRWEFEEGKGDGAVGVLSVDSGMPLPLAHRRIAVLCTGLPPVLDRTPGQVMYDGVPRNVADRIATSLSSTLKVCA</sequence>
<dbReference type="Proteomes" id="UP000032545">
    <property type="component" value="Unassembled WGS sequence"/>
</dbReference>